<sequence>MKTHILATLSKGKVAKSCYLLFPSIILFLFQNQLFAQKIKGKITDENQQGLPFVSVYVEGTTIGTTSNAEGQYFLELDKGNYTIVFRHLGYETQTKQVSMSGKDIEINVEMKMQTVQLKEVTVSSKDEDPAYAIIRQAQAKRKFYLNQVSKYEASVYMKASYYVKNAPKKILGKEIVIVGLDKDRNGIVYLSESMSKYYYQAPNKSKEIMLSSKVSGTEIGFSWNRADNLNWNFYESSVNSIGDRNFISPIAPTAMLYYKYKLIGEYQDKGVTVNKIQVIPRTKGAPLYHGFIHIQEDTWRIHSTDLYLTGDSGIDYLDTARIKQVFVPVTDSVWMKSSQVFEFKFSVGALGIKVQGGGTYMGVFSNYSLEPKFYSNPQPTINNQASKNEQLATNNKKSTTNNKQKHQPPTNNNQPLTNKKQEERIKKTEERETKKFFGSEVQIIQADANKRTQSYWDSIRPVPLTEMEIKDYNLKDSIKAIKDTRAYKDSIDKIRNKFKPINLLTGYYYRNTYRKTSWAIDPPINNIQFNTVEGWVGELSGRWTFYNDTTYKRTNINGAVRYGFSSEKLYGKLGFSHRWDLISRSNFTFEAGHYVSQFNANEPITFLQNTMYSLWAEQNFMKIYEKSYVNIDYFQEVANGLFGRINVEFAQRNPLQNAENLPTQFRVNRQDREFTSNDPLNPDNNGNSFEGHNAVVIGLGFTYRPAQKYMTRPNMKAILRSPYPTLGFLYRKGMGGTDFDFVRLSVYDDVNIGIVGSSSYDLSVGGFLNKNKVQFMDYKHFMTTQVLFAPSTFRSFWNLPYYTYSTTDTYFEGHFEHHFNGFLTNSIPLFKKLNWHLVGGLHVLYTDQSKEYIELTVGMENIFKILRVDFVSSYQRGQAVGTAFRFRIGFN</sequence>
<reference evidence="2 3" key="1">
    <citation type="submission" date="2016-10" db="EMBL/GenBank/DDBJ databases">
        <authorList>
            <person name="de Groot N.N."/>
        </authorList>
    </citation>
    <scope>NUCLEOTIDE SEQUENCE [LARGE SCALE GENOMIC DNA]</scope>
    <source>
        <strain>GEY</strain>
        <strain evidence="3">DSM 9560</strain>
    </source>
</reference>
<feature type="compositionally biased region" description="Basic and acidic residues" evidence="1">
    <location>
        <begin position="420"/>
        <end position="432"/>
    </location>
</feature>
<keyword evidence="3" id="KW-1185">Reference proteome</keyword>
<protein>
    <submittedName>
        <fullName evidence="2">CarboxypepD_reg-like domain-containing protein</fullName>
    </submittedName>
</protein>
<organism evidence="2 3">
    <name type="scientific">Thermoflexibacter ruber</name>
    <dbReference type="NCBI Taxonomy" id="1003"/>
    <lineage>
        <taxon>Bacteria</taxon>
        <taxon>Pseudomonadati</taxon>
        <taxon>Bacteroidota</taxon>
        <taxon>Cytophagia</taxon>
        <taxon>Cytophagales</taxon>
        <taxon>Thermoflexibacteraceae</taxon>
        <taxon>Thermoflexibacter</taxon>
    </lineage>
</organism>
<dbReference type="STRING" id="1003.SAMN04488541_10047"/>
<dbReference type="InterPro" id="IPR008969">
    <property type="entry name" value="CarboxyPept-like_regulatory"/>
</dbReference>
<feature type="compositionally biased region" description="Low complexity" evidence="1">
    <location>
        <begin position="394"/>
        <end position="419"/>
    </location>
</feature>
<dbReference type="Proteomes" id="UP000199513">
    <property type="component" value="Unassembled WGS sequence"/>
</dbReference>
<name>A0A1I2BZR1_9BACT</name>
<evidence type="ECO:0000313" key="3">
    <source>
        <dbReference type="Proteomes" id="UP000199513"/>
    </source>
</evidence>
<gene>
    <name evidence="2" type="ORF">SAMN04488541_10047</name>
</gene>
<dbReference type="EMBL" id="FONY01000004">
    <property type="protein sequence ID" value="SFE61422.1"/>
    <property type="molecule type" value="Genomic_DNA"/>
</dbReference>
<dbReference type="Pfam" id="PF18939">
    <property type="entry name" value="DUF5686"/>
    <property type="match status" value="1"/>
</dbReference>
<feature type="region of interest" description="Disordered" evidence="1">
    <location>
        <begin position="390"/>
        <end position="432"/>
    </location>
</feature>
<proteinExistence type="predicted"/>
<dbReference type="SUPFAM" id="SSF49464">
    <property type="entry name" value="Carboxypeptidase regulatory domain-like"/>
    <property type="match status" value="1"/>
</dbReference>
<dbReference type="RefSeq" id="WP_091539734.1">
    <property type="nucleotide sequence ID" value="NZ_FONY01000004.1"/>
</dbReference>
<dbReference type="InterPro" id="IPR043741">
    <property type="entry name" value="DUF5686"/>
</dbReference>
<dbReference type="Gene3D" id="2.60.40.1120">
    <property type="entry name" value="Carboxypeptidase-like, regulatory domain"/>
    <property type="match status" value="1"/>
</dbReference>
<dbReference type="AlphaFoldDB" id="A0A1I2BZR1"/>
<evidence type="ECO:0000256" key="1">
    <source>
        <dbReference type="SAM" id="MobiDB-lite"/>
    </source>
</evidence>
<evidence type="ECO:0000313" key="2">
    <source>
        <dbReference type="EMBL" id="SFE61422.1"/>
    </source>
</evidence>
<accession>A0A1I2BZR1</accession>
<dbReference type="Pfam" id="PF13715">
    <property type="entry name" value="CarbopepD_reg_2"/>
    <property type="match status" value="1"/>
</dbReference>
<dbReference type="OrthoDB" id="983143at2"/>